<dbReference type="PANTHER" id="PTHR47256:SF1">
    <property type="entry name" value="ZN(II)2CYS6 TRANSCRIPTION FACTOR (EUROFUNG)"/>
    <property type="match status" value="1"/>
</dbReference>
<evidence type="ECO:0000256" key="1">
    <source>
        <dbReference type="ARBA" id="ARBA00023242"/>
    </source>
</evidence>
<evidence type="ECO:0000313" key="3">
    <source>
        <dbReference type="EMBL" id="CRK14548.1"/>
    </source>
</evidence>
<reference evidence="5 6" key="1">
    <citation type="submission" date="2015-05" db="EMBL/GenBank/DDBJ databases">
        <authorList>
            <person name="Fogelqvist Johan"/>
        </authorList>
    </citation>
    <scope>NUCLEOTIDE SEQUENCE [LARGE SCALE GENOMIC DNA]</scope>
    <source>
        <strain evidence="4">VL1</strain>
        <strain evidence="3">VL2</strain>
    </source>
</reference>
<proteinExistence type="predicted"/>
<dbReference type="GO" id="GO:0008270">
    <property type="term" value="F:zinc ion binding"/>
    <property type="evidence" value="ECO:0007669"/>
    <property type="project" value="InterPro"/>
</dbReference>
<keyword evidence="1" id="KW-0539">Nucleus</keyword>
<evidence type="ECO:0000313" key="6">
    <source>
        <dbReference type="Proteomes" id="UP000045706"/>
    </source>
</evidence>
<name>A0A0G4L1Z3_VERLO</name>
<organism evidence="4 5">
    <name type="scientific">Verticillium longisporum</name>
    <name type="common">Verticillium dahliae var. longisporum</name>
    <dbReference type="NCBI Taxonomy" id="100787"/>
    <lineage>
        <taxon>Eukaryota</taxon>
        <taxon>Fungi</taxon>
        <taxon>Dikarya</taxon>
        <taxon>Ascomycota</taxon>
        <taxon>Pezizomycotina</taxon>
        <taxon>Sordariomycetes</taxon>
        <taxon>Hypocreomycetidae</taxon>
        <taxon>Glomerellales</taxon>
        <taxon>Plectosphaerellaceae</taxon>
        <taxon>Verticillium</taxon>
    </lineage>
</organism>
<sequence length="248" mass="28195">MKPYKSILPAPANWKAADSLFQQSRTAFDNSSPTPKKRGPLTIVACSTCRQKRTKCDGHRPVCFACADASFQAAAECFYDVEQGVTRRAALRKEYSELKRRVSLLEKFFRFLTLQSAEAKVRVIRWMRIIDLDQDVDHFLALDGPNRLLLSKPGHGDRDVEVPKFKATESYMELGTASINDEVDILFEDLFDVIEALDCSSRVSVTSEMMLLILKAEMEDWPDEILVKNQQLVWEDDSDPAMFESTSL</sequence>
<dbReference type="Proteomes" id="UP000044602">
    <property type="component" value="Unassembled WGS sequence"/>
</dbReference>
<dbReference type="InterPro" id="IPR053187">
    <property type="entry name" value="Notoamide_regulator"/>
</dbReference>
<evidence type="ECO:0000313" key="4">
    <source>
        <dbReference type="EMBL" id="CRK15999.1"/>
    </source>
</evidence>
<dbReference type="GO" id="GO:0000981">
    <property type="term" value="F:DNA-binding transcription factor activity, RNA polymerase II-specific"/>
    <property type="evidence" value="ECO:0007669"/>
    <property type="project" value="InterPro"/>
</dbReference>
<dbReference type="Gene3D" id="4.10.240.10">
    <property type="entry name" value="Zn(2)-C6 fungal-type DNA-binding domain"/>
    <property type="match status" value="1"/>
</dbReference>
<gene>
    <name evidence="4" type="ORF">BN1708_011630</name>
    <name evidence="3" type="ORF">BN1723_010380</name>
</gene>
<dbReference type="SUPFAM" id="SSF57701">
    <property type="entry name" value="Zn2/Cys6 DNA-binding domain"/>
    <property type="match status" value="1"/>
</dbReference>
<accession>A0A0G4L1Z3</accession>
<dbReference type="Proteomes" id="UP000045706">
    <property type="component" value="Unassembled WGS sequence"/>
</dbReference>
<feature type="domain" description="Zn(2)-C6 fungal-type" evidence="2">
    <location>
        <begin position="45"/>
        <end position="79"/>
    </location>
</feature>
<dbReference type="Pfam" id="PF00172">
    <property type="entry name" value="Zn_clus"/>
    <property type="match status" value="1"/>
</dbReference>
<protein>
    <recommendedName>
        <fullName evidence="2">Zn(2)-C6 fungal-type domain-containing protein</fullName>
    </recommendedName>
</protein>
<dbReference type="AlphaFoldDB" id="A0A0G4L1Z3"/>
<dbReference type="PROSITE" id="PS50048">
    <property type="entry name" value="ZN2_CY6_FUNGAL_2"/>
    <property type="match status" value="1"/>
</dbReference>
<dbReference type="EMBL" id="CVQI01005113">
    <property type="protein sequence ID" value="CRK14548.1"/>
    <property type="molecule type" value="Genomic_DNA"/>
</dbReference>
<dbReference type="PANTHER" id="PTHR47256">
    <property type="entry name" value="ZN(II)2CYS6 TRANSCRIPTION FACTOR (EUROFUNG)-RELATED"/>
    <property type="match status" value="1"/>
</dbReference>
<evidence type="ECO:0000313" key="5">
    <source>
        <dbReference type="Proteomes" id="UP000044602"/>
    </source>
</evidence>
<dbReference type="InterPro" id="IPR036864">
    <property type="entry name" value="Zn2-C6_fun-type_DNA-bd_sf"/>
</dbReference>
<dbReference type="CDD" id="cd00067">
    <property type="entry name" value="GAL4"/>
    <property type="match status" value="1"/>
</dbReference>
<evidence type="ECO:0000259" key="2">
    <source>
        <dbReference type="PROSITE" id="PS50048"/>
    </source>
</evidence>
<dbReference type="EMBL" id="CVQH01007113">
    <property type="protein sequence ID" value="CRK15999.1"/>
    <property type="molecule type" value="Genomic_DNA"/>
</dbReference>
<dbReference type="SMART" id="SM00066">
    <property type="entry name" value="GAL4"/>
    <property type="match status" value="1"/>
</dbReference>
<dbReference type="InterPro" id="IPR001138">
    <property type="entry name" value="Zn2Cys6_DnaBD"/>
</dbReference>
<keyword evidence="5" id="KW-1185">Reference proteome</keyword>